<proteinExistence type="predicted"/>
<comment type="caution">
    <text evidence="2">The sequence shown here is derived from an EMBL/GenBank/DDBJ whole genome shotgun (WGS) entry which is preliminary data.</text>
</comment>
<dbReference type="SUPFAM" id="SSF47781">
    <property type="entry name" value="RuvA domain 2-like"/>
    <property type="match status" value="1"/>
</dbReference>
<name>A0A841RGG8_9BACI</name>
<dbReference type="InterPro" id="IPR010994">
    <property type="entry name" value="RuvA_2-like"/>
</dbReference>
<dbReference type="AlphaFoldDB" id="A0A841RGG8"/>
<dbReference type="Gene3D" id="1.10.150.20">
    <property type="entry name" value="5' to 3' exonuclease, C-terminal subdomain"/>
    <property type="match status" value="1"/>
</dbReference>
<dbReference type="PANTHER" id="PTHR40084:SF1">
    <property type="entry name" value="PHOSPHOTRANSFERASE"/>
    <property type="match status" value="1"/>
</dbReference>
<gene>
    <name evidence="2" type="ORF">GGQ92_000488</name>
</gene>
<organism evidence="2 3">
    <name type="scientific">Gracilibacillus halotolerans</name>
    <dbReference type="NCBI Taxonomy" id="74386"/>
    <lineage>
        <taxon>Bacteria</taxon>
        <taxon>Bacillati</taxon>
        <taxon>Bacillota</taxon>
        <taxon>Bacilli</taxon>
        <taxon>Bacillales</taxon>
        <taxon>Bacillaceae</taxon>
        <taxon>Gracilibacillus</taxon>
    </lineage>
</organism>
<evidence type="ECO:0000313" key="3">
    <source>
        <dbReference type="Proteomes" id="UP000572212"/>
    </source>
</evidence>
<dbReference type="PROSITE" id="PS50042">
    <property type="entry name" value="CNMP_BINDING_3"/>
    <property type="match status" value="1"/>
</dbReference>
<dbReference type="InterPro" id="IPR000595">
    <property type="entry name" value="cNMP-bd_dom"/>
</dbReference>
<reference evidence="2 3" key="1">
    <citation type="submission" date="2020-08" db="EMBL/GenBank/DDBJ databases">
        <title>Genomic Encyclopedia of Type Strains, Phase IV (KMG-IV): sequencing the most valuable type-strain genomes for metagenomic binning, comparative biology and taxonomic classification.</title>
        <authorList>
            <person name="Goeker M."/>
        </authorList>
    </citation>
    <scope>NUCLEOTIDE SEQUENCE [LARGE SCALE GENOMIC DNA]</scope>
    <source>
        <strain evidence="2 3">DSM 11805</strain>
    </source>
</reference>
<protein>
    <submittedName>
        <fullName evidence="2">Uncharacterized protein (TIGR00375 family)</fullName>
    </submittedName>
</protein>
<sequence length="387" mass="43444">MENFYVDLHMHIGRNKYNKPVKITASKNFTLTNLLKEASDRKGMDMVGVIDCHAPAVLSELEEHIEKGTAIPLEKGGIRFRNTTLILGSEIEIYDSNCQGPIHVLSYFESLESMKKFSQWLRDRVTNIELSTQRFYGSAHDLQDKVKELNGLFIPAHIFTPFKSLYGKGVKSTLTEILLPDLIDAVELGLSSDTVMADQIGELHSYTFVTNSDAHSASKIAREYQTIAMKEANFLELKLALHEKDGRGIRTNYGMNPKLGKYHTTVCEKCLHPITELPCTQCGSMRMVKGVKQRIEELRTSDQTIRKRPPYVYQVPLDFVPGIGPKTLDKLLNTFGTEMSIIHQATEEDLKRVVDIKITDNILALRNGNLAIQQGGGGKYGKVIKNG</sequence>
<feature type="domain" description="Cyclic nucleotide-binding" evidence="1">
    <location>
        <begin position="341"/>
        <end position="387"/>
    </location>
</feature>
<evidence type="ECO:0000313" key="2">
    <source>
        <dbReference type="EMBL" id="MBB6511721.1"/>
    </source>
</evidence>
<dbReference type="EMBL" id="JACHON010000001">
    <property type="protein sequence ID" value="MBB6511721.1"/>
    <property type="molecule type" value="Genomic_DNA"/>
</dbReference>
<dbReference type="Gene3D" id="3.20.20.140">
    <property type="entry name" value="Metal-dependent hydrolases"/>
    <property type="match status" value="1"/>
</dbReference>
<dbReference type="SUPFAM" id="SSF89550">
    <property type="entry name" value="PHP domain-like"/>
    <property type="match status" value="1"/>
</dbReference>
<dbReference type="InterPro" id="IPR016195">
    <property type="entry name" value="Pol/histidinol_Pase-like"/>
</dbReference>
<dbReference type="PANTHER" id="PTHR40084">
    <property type="entry name" value="PHOSPHOHYDROLASE, PHP FAMILY"/>
    <property type="match status" value="1"/>
</dbReference>
<dbReference type="Proteomes" id="UP000572212">
    <property type="component" value="Unassembled WGS sequence"/>
</dbReference>
<dbReference type="CDD" id="cd19067">
    <property type="entry name" value="PfuEndoQ-like"/>
    <property type="match status" value="1"/>
</dbReference>
<accession>A0A841RGG8</accession>
<evidence type="ECO:0000259" key="1">
    <source>
        <dbReference type="PROSITE" id="PS50042"/>
    </source>
</evidence>
<keyword evidence="3" id="KW-1185">Reference proteome</keyword>
<dbReference type="RefSeq" id="WP_184244203.1">
    <property type="nucleotide sequence ID" value="NZ_BAAACU010000022.1"/>
</dbReference>